<protein>
    <submittedName>
        <fullName evidence="4">Threonine synthase-like 2 isoform X2</fullName>
    </submittedName>
</protein>
<dbReference type="InterPro" id="IPR051166">
    <property type="entry name" value="Threonine_Synthase"/>
</dbReference>
<dbReference type="InterPro" id="IPR037158">
    <property type="entry name" value="Thr_synth_N_sf"/>
</dbReference>
<evidence type="ECO:0000259" key="2">
    <source>
        <dbReference type="Pfam" id="PF14821"/>
    </source>
</evidence>
<evidence type="ECO:0000259" key="1">
    <source>
        <dbReference type="Pfam" id="PF00291"/>
    </source>
</evidence>
<reference evidence="4" key="1">
    <citation type="submission" date="2025-08" db="UniProtKB">
        <authorList>
            <consortium name="RefSeq"/>
        </authorList>
    </citation>
    <scope>IDENTIFICATION</scope>
</reference>
<dbReference type="Pfam" id="PF00291">
    <property type="entry name" value="PALP"/>
    <property type="match status" value="1"/>
</dbReference>
<dbReference type="Gene3D" id="3.90.1380.10">
    <property type="entry name" value="Threonine synthase, N-terminal domain"/>
    <property type="match status" value="1"/>
</dbReference>
<sequence length="475" mass="53876">MKYQSTQGFMPYFTFEDTLYNGWLQNNGLIVPVCVPRLTNDELLKFCNLSYKEVCLKILSLFIDSDFISDVELKAIIEKAVSIFPENVAPFKELYPGAYILELFHGPTHSFKDLSLSLVGPLLNHSLEKNGKCGIVYVCTSGDTGSAAIHVMKNQPNLHTIVMFPDGNRISKLQRQLITSVNHKNIHTFSADCSCDDFDFFNQKEFIPNLKKRYPDIVVTSLNSLLWSRILAQMCHIVYAYCNTSFNLQPLRIVIPTGGAGHLTSAVLVQKLGFPILIVAASNDKNPNLHNFLSGQSMSKTSSVKQSFTVAMDIQFPCNLDRLLYFWSDGCTDTVKKIMDSFYSGIPTKADQKLLEKIQESVTPMSVNDDDVIATIKRCYEETQYILDPHTALGFSLHYQNKVDNYPTVYCGCASPIKFVDTLYKAEIPVPKYFTEYVYNKELNVEYCHACPPKKEDWCNYLLDYISDKISESFK</sequence>
<dbReference type="SUPFAM" id="SSF53686">
    <property type="entry name" value="Tryptophan synthase beta subunit-like PLP-dependent enzymes"/>
    <property type="match status" value="1"/>
</dbReference>
<keyword evidence="3" id="KW-1185">Reference proteome</keyword>
<organism evidence="3 4">
    <name type="scientific">Hydra vulgaris</name>
    <name type="common">Hydra</name>
    <name type="synonym">Hydra attenuata</name>
    <dbReference type="NCBI Taxonomy" id="6087"/>
    <lineage>
        <taxon>Eukaryota</taxon>
        <taxon>Metazoa</taxon>
        <taxon>Cnidaria</taxon>
        <taxon>Hydrozoa</taxon>
        <taxon>Hydroidolina</taxon>
        <taxon>Anthoathecata</taxon>
        <taxon>Aplanulata</taxon>
        <taxon>Hydridae</taxon>
        <taxon>Hydra</taxon>
    </lineage>
</organism>
<dbReference type="Gene3D" id="3.40.50.1100">
    <property type="match status" value="2"/>
</dbReference>
<proteinExistence type="predicted"/>
<feature type="domain" description="Threonine synthase N-terminal" evidence="2">
    <location>
        <begin position="2"/>
        <end position="80"/>
    </location>
</feature>
<dbReference type="PANTHER" id="PTHR42690:SF1">
    <property type="entry name" value="THREONINE SYNTHASE-LIKE 2"/>
    <property type="match status" value="1"/>
</dbReference>
<dbReference type="GeneID" id="100210899"/>
<accession>A0ABM4CH42</accession>
<dbReference type="InterPro" id="IPR029144">
    <property type="entry name" value="Thr_synth_N"/>
</dbReference>
<dbReference type="Proteomes" id="UP001652625">
    <property type="component" value="Chromosome 09"/>
</dbReference>
<evidence type="ECO:0000313" key="3">
    <source>
        <dbReference type="Proteomes" id="UP001652625"/>
    </source>
</evidence>
<dbReference type="InterPro" id="IPR036052">
    <property type="entry name" value="TrpB-like_PALP_sf"/>
</dbReference>
<dbReference type="Pfam" id="PF14821">
    <property type="entry name" value="Thr_synth_N"/>
    <property type="match status" value="1"/>
</dbReference>
<dbReference type="RefSeq" id="XP_065661044.1">
    <property type="nucleotide sequence ID" value="XM_065804972.1"/>
</dbReference>
<evidence type="ECO:0000313" key="4">
    <source>
        <dbReference type="RefSeq" id="XP_065661044.1"/>
    </source>
</evidence>
<dbReference type="InterPro" id="IPR001926">
    <property type="entry name" value="TrpB-like_PALP"/>
</dbReference>
<feature type="domain" description="Tryptophan synthase beta chain-like PALP" evidence="1">
    <location>
        <begin position="101"/>
        <end position="395"/>
    </location>
</feature>
<gene>
    <name evidence="4" type="primary">LOC100210899</name>
</gene>
<dbReference type="PANTHER" id="PTHR42690">
    <property type="entry name" value="THREONINE SYNTHASE FAMILY MEMBER"/>
    <property type="match status" value="1"/>
</dbReference>
<name>A0ABM4CH42_HYDVU</name>